<feature type="transmembrane region" description="Helical" evidence="7">
    <location>
        <begin position="70"/>
        <end position="91"/>
    </location>
</feature>
<evidence type="ECO:0000256" key="7">
    <source>
        <dbReference type="RuleBase" id="RU367016"/>
    </source>
</evidence>
<evidence type="ECO:0000256" key="2">
    <source>
        <dbReference type="ARBA" id="ARBA00010792"/>
    </source>
</evidence>
<sequence length="219" mass="25060">MEFLTRWIEFFLTIDEHLNTFVNHYGFWTYLVLFLIVFIETGFIIFPFLPGNSLLFAAGAIAALPNELNLLWLILTFSAANFIGASINYSIGKKLGLDFLSNSFFRHILKPQQVQDTIAFFYKYGGKTILFARLMPFVWTITPFIAGASKMSLKIFAFNNFIGSLIWVSLCCLSGFFLGRVPFIAEHFSIVLLFVIFLSLIPILVSFFKKKNTYCTKNT</sequence>
<feature type="transmembrane region" description="Helical" evidence="7">
    <location>
        <begin position="130"/>
        <end position="149"/>
    </location>
</feature>
<evidence type="ECO:0000256" key="4">
    <source>
        <dbReference type="ARBA" id="ARBA00022692"/>
    </source>
</evidence>
<dbReference type="RefSeq" id="WP_035064540.1">
    <property type="nucleotide sequence ID" value="NZ_CAJGUR010000015.1"/>
</dbReference>
<dbReference type="EMBL" id="JAVBVO010000002">
    <property type="protein sequence ID" value="MDZ5757614.1"/>
    <property type="molecule type" value="Genomic_DNA"/>
</dbReference>
<feature type="transmembrane region" description="Helical" evidence="7">
    <location>
        <begin position="187"/>
        <end position="208"/>
    </location>
</feature>
<feature type="domain" description="VTT" evidence="8">
    <location>
        <begin position="49"/>
        <end position="175"/>
    </location>
</feature>
<feature type="transmembrane region" description="Helical" evidence="7">
    <location>
        <begin position="27"/>
        <end position="49"/>
    </location>
</feature>
<name>A0AAW9JQQ0_CARML</name>
<reference evidence="9" key="1">
    <citation type="submission" date="2023-08" db="EMBL/GenBank/DDBJ databases">
        <title>Genomic characterization of piscicolin 126 produced by Carnobacterium maltaromaticum CM22 strain isolated from salmon (Salmo salar).</title>
        <authorList>
            <person name="Gonzalez-Gragera E."/>
            <person name="Garcia-Lopez J.D."/>
            <person name="Teso-Perez C."/>
            <person name="Gimenez-Hernandez I."/>
            <person name="Peralta-Sanchez J.M."/>
            <person name="Valdivia E."/>
            <person name="Montalban-Lopez M."/>
            <person name="Martin-Platero A.M."/>
            <person name="Banos A."/>
            <person name="Martinez-Bueno M."/>
        </authorList>
    </citation>
    <scope>NUCLEOTIDE SEQUENCE</scope>
    <source>
        <strain evidence="9">CM22</strain>
    </source>
</reference>
<proteinExistence type="inferred from homology"/>
<dbReference type="PANTHER" id="PTHR30353:SF0">
    <property type="entry name" value="TRANSMEMBRANE PROTEIN"/>
    <property type="match status" value="1"/>
</dbReference>
<accession>A0AAW9JQQ0</accession>
<dbReference type="PANTHER" id="PTHR30353">
    <property type="entry name" value="INNER MEMBRANE PROTEIN DEDA-RELATED"/>
    <property type="match status" value="1"/>
</dbReference>
<comment type="subcellular location">
    <subcellularLocation>
        <location evidence="1 7">Cell membrane</location>
        <topology evidence="1 7">Multi-pass membrane protein</topology>
    </subcellularLocation>
</comment>
<comment type="similarity">
    <text evidence="2 7">Belongs to the DedA family.</text>
</comment>
<evidence type="ECO:0000256" key="1">
    <source>
        <dbReference type="ARBA" id="ARBA00004651"/>
    </source>
</evidence>
<evidence type="ECO:0000313" key="9">
    <source>
        <dbReference type="EMBL" id="MDZ5757614.1"/>
    </source>
</evidence>
<dbReference type="GO" id="GO:0005886">
    <property type="term" value="C:plasma membrane"/>
    <property type="evidence" value="ECO:0007669"/>
    <property type="project" value="UniProtKB-SubCell"/>
</dbReference>
<dbReference type="AlphaFoldDB" id="A0AAW9JQQ0"/>
<keyword evidence="4 7" id="KW-0812">Transmembrane</keyword>
<keyword evidence="3 7" id="KW-1003">Cell membrane</keyword>
<feature type="transmembrane region" description="Helical" evidence="7">
    <location>
        <begin position="161"/>
        <end position="181"/>
    </location>
</feature>
<evidence type="ECO:0000256" key="6">
    <source>
        <dbReference type="ARBA" id="ARBA00023136"/>
    </source>
</evidence>
<keyword evidence="5 7" id="KW-1133">Transmembrane helix</keyword>
<organism evidence="9 10">
    <name type="scientific">Carnobacterium maltaromaticum</name>
    <name type="common">Carnobacterium piscicola</name>
    <dbReference type="NCBI Taxonomy" id="2751"/>
    <lineage>
        <taxon>Bacteria</taxon>
        <taxon>Bacillati</taxon>
        <taxon>Bacillota</taxon>
        <taxon>Bacilli</taxon>
        <taxon>Lactobacillales</taxon>
        <taxon>Carnobacteriaceae</taxon>
        <taxon>Carnobacterium</taxon>
    </lineage>
</organism>
<gene>
    <name evidence="9" type="ORF">RAK27_02980</name>
</gene>
<dbReference type="InterPro" id="IPR032818">
    <property type="entry name" value="DedA-like"/>
</dbReference>
<dbReference type="InterPro" id="IPR032816">
    <property type="entry name" value="VTT_dom"/>
</dbReference>
<evidence type="ECO:0000256" key="5">
    <source>
        <dbReference type="ARBA" id="ARBA00022989"/>
    </source>
</evidence>
<protein>
    <submittedName>
        <fullName evidence="9">VTT domain-containing protein</fullName>
    </submittedName>
</protein>
<dbReference type="Proteomes" id="UP001290462">
    <property type="component" value="Unassembled WGS sequence"/>
</dbReference>
<dbReference type="Pfam" id="PF09335">
    <property type="entry name" value="VTT_dom"/>
    <property type="match status" value="1"/>
</dbReference>
<comment type="caution">
    <text evidence="9">The sequence shown here is derived from an EMBL/GenBank/DDBJ whole genome shotgun (WGS) entry which is preliminary data.</text>
</comment>
<evidence type="ECO:0000259" key="8">
    <source>
        <dbReference type="Pfam" id="PF09335"/>
    </source>
</evidence>
<evidence type="ECO:0000313" key="10">
    <source>
        <dbReference type="Proteomes" id="UP001290462"/>
    </source>
</evidence>
<keyword evidence="6 7" id="KW-0472">Membrane</keyword>
<evidence type="ECO:0000256" key="3">
    <source>
        <dbReference type="ARBA" id="ARBA00022475"/>
    </source>
</evidence>